<name>F0WL46_9STRA</name>
<dbReference type="PANTHER" id="PTHR34561:SF1">
    <property type="entry name" value="NADH DEHYDROGENASE [UBIQUINONE] 1 ALPHA SUBCOMPLEX ASSEMBLY FACTOR 8"/>
    <property type="match status" value="1"/>
</dbReference>
<sequence length="65" mass="7412">MTKEPRRMSKLLSEMLTHCSQDIQAYGSCVTKVDGLLNRNACQQEFAKVRSCFQKASKCIKKVSR</sequence>
<gene>
    <name evidence="1" type="primary">AlNc14C140G7233</name>
    <name evidence="1" type="ORF">ALNC14_081490</name>
</gene>
<dbReference type="HOGENOM" id="CLU_204189_0_0_1"/>
<reference evidence="1" key="1">
    <citation type="journal article" date="2011" name="PLoS Biol.">
        <title>Gene gain and loss during evolution of obligate parasitism in the white rust pathogen of Arabidopsis thaliana.</title>
        <authorList>
            <person name="Kemen E."/>
            <person name="Gardiner A."/>
            <person name="Schultz-Larsen T."/>
            <person name="Kemen A.C."/>
            <person name="Balmuth A.L."/>
            <person name="Robert-Seilaniantz A."/>
            <person name="Bailey K."/>
            <person name="Holub E."/>
            <person name="Studholme D.J."/>
            <person name="Maclean D."/>
            <person name="Jones J.D."/>
        </authorList>
    </citation>
    <scope>NUCLEOTIDE SEQUENCE</scope>
</reference>
<dbReference type="AlphaFoldDB" id="F0WL46"/>
<protein>
    <submittedName>
        <fullName evidence="1">AlNc14C140G7233 protein</fullName>
    </submittedName>
</protein>
<dbReference type="GO" id="GO:0032981">
    <property type="term" value="P:mitochondrial respiratory chain complex I assembly"/>
    <property type="evidence" value="ECO:0007669"/>
    <property type="project" value="InterPro"/>
</dbReference>
<evidence type="ECO:0000313" key="1">
    <source>
        <dbReference type="EMBL" id="CCA22006.1"/>
    </source>
</evidence>
<reference evidence="1" key="2">
    <citation type="submission" date="2011-02" db="EMBL/GenBank/DDBJ databases">
        <authorList>
            <person name="MacLean D."/>
        </authorList>
    </citation>
    <scope>NUCLEOTIDE SEQUENCE</scope>
</reference>
<accession>F0WL46</accession>
<dbReference type="EMBL" id="FR824185">
    <property type="protein sequence ID" value="CCA22006.1"/>
    <property type="molecule type" value="Genomic_DNA"/>
</dbReference>
<dbReference type="InterPro" id="IPR034595">
    <property type="entry name" value="NDUFAF8"/>
</dbReference>
<dbReference type="Gene3D" id="1.10.287.2900">
    <property type="match status" value="1"/>
</dbReference>
<dbReference type="PANTHER" id="PTHR34561">
    <property type="entry name" value="NADH DEHYDROGENASE [UBIQUINONE] 1 ALPHA SUBCOMPLEX ASSEMBLY FACTOR 8"/>
    <property type="match status" value="1"/>
</dbReference>
<organism evidence="1">
    <name type="scientific">Albugo laibachii Nc14</name>
    <dbReference type="NCBI Taxonomy" id="890382"/>
    <lineage>
        <taxon>Eukaryota</taxon>
        <taxon>Sar</taxon>
        <taxon>Stramenopiles</taxon>
        <taxon>Oomycota</taxon>
        <taxon>Peronosporomycetes</taxon>
        <taxon>Albuginales</taxon>
        <taxon>Albuginaceae</taxon>
        <taxon>Albugo</taxon>
    </lineage>
</organism>
<proteinExistence type="predicted"/>
<dbReference type="GO" id="GO:0005739">
    <property type="term" value="C:mitochondrion"/>
    <property type="evidence" value="ECO:0007669"/>
    <property type="project" value="InterPro"/>
</dbReference>